<accession>A0A1Y5HZA1</accession>
<evidence type="ECO:0000256" key="6">
    <source>
        <dbReference type="ARBA" id="ARBA00022764"/>
    </source>
</evidence>
<proteinExistence type="inferred from homology"/>
<feature type="signal peptide" evidence="10">
    <location>
        <begin position="1"/>
        <end position="23"/>
    </location>
</feature>
<evidence type="ECO:0000259" key="11">
    <source>
        <dbReference type="PROSITE" id="PS51782"/>
    </source>
</evidence>
<dbReference type="GO" id="GO:0030288">
    <property type="term" value="C:outer membrane-bounded periplasmic space"/>
    <property type="evidence" value="ECO:0007669"/>
    <property type="project" value="TreeGrafter"/>
</dbReference>
<dbReference type="PANTHER" id="PTHR30404">
    <property type="entry name" value="N-ACETYLMURAMOYL-L-ALANINE AMIDASE"/>
    <property type="match status" value="1"/>
</dbReference>
<evidence type="ECO:0000256" key="4">
    <source>
        <dbReference type="ARBA" id="ARBA00011901"/>
    </source>
</evidence>
<dbReference type="Gene3D" id="2.60.40.3500">
    <property type="match status" value="1"/>
</dbReference>
<dbReference type="FunFam" id="3.40.630.40:FF:000001">
    <property type="entry name" value="N-acetylmuramoyl-L-alanine amidase"/>
    <property type="match status" value="1"/>
</dbReference>
<dbReference type="SUPFAM" id="SSF53187">
    <property type="entry name" value="Zn-dependent exopeptidases"/>
    <property type="match status" value="1"/>
</dbReference>
<evidence type="ECO:0000256" key="2">
    <source>
        <dbReference type="ARBA" id="ARBA00004418"/>
    </source>
</evidence>
<organism evidence="12 13">
    <name type="scientific">Oleispira antarctica</name>
    <dbReference type="NCBI Taxonomy" id="188908"/>
    <lineage>
        <taxon>Bacteria</taxon>
        <taxon>Pseudomonadati</taxon>
        <taxon>Pseudomonadota</taxon>
        <taxon>Gammaproteobacteria</taxon>
        <taxon>Oceanospirillales</taxon>
        <taxon>Oceanospirillaceae</taxon>
        <taxon>Oleispira</taxon>
    </lineage>
</organism>
<protein>
    <recommendedName>
        <fullName evidence="9">N-acetylmuramoyl-L-alanine amidase AmiC</fullName>
        <ecNumber evidence="4">3.5.1.28</ecNumber>
    </recommendedName>
</protein>
<sequence length="461" mass="51080">MMTKIITTFFLLALFSTSYQSFADVNSVRVWQSPTNTRLVFDLSKPHQHKIFTLENPYRLVIDLGGSAKFKPEVDKVELASTLVTGLRTGRQKNKDLRLVFRLRADVNPKSSILAPNKTYPHHRLVVDLFEKNQQTIEPVVTVKTVADKVAHNKRDIIVAIDAGHGGEDPGAVGYRRTKEKVVVLKIAKKLAALLEAEPGYKPYLTRTGDYYIPLRERTRKARDANADLFISIHADAFSNPQAHGSSVFVLSDRGASSEEARYLAAKENEADLVGGVSLGDKDDHVAMTLLDLSMQGSRESSLAVGKSILRRMDRISRLHKKHVGEAAFMVLKAPDIPALLIETGFISNPGEAKKLATSSYQNKMAREIFYGLTGYFYQQPPEGSYVAWKKQGGKTKVASSKSTTSKTTASKRTKRYVIKRGDTLSGIAVKHRTTVADIRRLNGIKNNSIQVGQKIKLPAS</sequence>
<dbReference type="GO" id="GO:0071555">
    <property type="term" value="P:cell wall organization"/>
    <property type="evidence" value="ECO:0007669"/>
    <property type="project" value="UniProtKB-KW"/>
</dbReference>
<evidence type="ECO:0000313" key="13">
    <source>
        <dbReference type="Proteomes" id="UP000227088"/>
    </source>
</evidence>
<dbReference type="CDD" id="cd00118">
    <property type="entry name" value="LysM"/>
    <property type="match status" value="1"/>
</dbReference>
<comment type="subcellular location">
    <subcellularLocation>
        <location evidence="2">Periplasm</location>
    </subcellularLocation>
</comment>
<dbReference type="Gene3D" id="3.10.350.10">
    <property type="entry name" value="LysM domain"/>
    <property type="match status" value="1"/>
</dbReference>
<comment type="similarity">
    <text evidence="3">Belongs to the N-acetylmuramoyl-L-alanine amidase 3 family.</text>
</comment>
<dbReference type="InterPro" id="IPR002508">
    <property type="entry name" value="MurNAc-LAA_cat"/>
</dbReference>
<dbReference type="Pfam" id="PF01520">
    <property type="entry name" value="Amidase_3"/>
    <property type="match status" value="1"/>
</dbReference>
<dbReference type="CDD" id="cd02696">
    <property type="entry name" value="MurNAc-LAA"/>
    <property type="match status" value="1"/>
</dbReference>
<dbReference type="GO" id="GO:0008745">
    <property type="term" value="F:N-acetylmuramoyl-L-alanine amidase activity"/>
    <property type="evidence" value="ECO:0007669"/>
    <property type="project" value="UniProtKB-EC"/>
</dbReference>
<gene>
    <name evidence="12" type="ORF">A9R00_07565</name>
</gene>
<dbReference type="EC" id="3.5.1.28" evidence="4"/>
<keyword evidence="6" id="KW-0574">Periplasm</keyword>
<dbReference type="AlphaFoldDB" id="A0A1Y5HZA1"/>
<dbReference type="EMBL" id="MABE01000429">
    <property type="protein sequence ID" value="OUS40135.1"/>
    <property type="molecule type" value="Genomic_DNA"/>
</dbReference>
<dbReference type="SUPFAM" id="SSF54106">
    <property type="entry name" value="LysM domain"/>
    <property type="match status" value="1"/>
</dbReference>
<comment type="caution">
    <text evidence="12">The sequence shown here is derived from an EMBL/GenBank/DDBJ whole genome shotgun (WGS) entry which is preliminary data.</text>
</comment>
<evidence type="ECO:0000256" key="3">
    <source>
        <dbReference type="ARBA" id="ARBA00010860"/>
    </source>
</evidence>
<evidence type="ECO:0000313" key="12">
    <source>
        <dbReference type="EMBL" id="OUS40135.1"/>
    </source>
</evidence>
<dbReference type="Proteomes" id="UP000227088">
    <property type="component" value="Unassembled WGS sequence"/>
</dbReference>
<dbReference type="GO" id="GO:0009253">
    <property type="term" value="P:peptidoglycan catabolic process"/>
    <property type="evidence" value="ECO:0007669"/>
    <property type="project" value="InterPro"/>
</dbReference>
<keyword evidence="7" id="KW-0378">Hydrolase</keyword>
<feature type="domain" description="LysM" evidence="11">
    <location>
        <begin position="415"/>
        <end position="458"/>
    </location>
</feature>
<evidence type="ECO:0000256" key="7">
    <source>
        <dbReference type="ARBA" id="ARBA00022801"/>
    </source>
</evidence>
<dbReference type="Pfam" id="PF11741">
    <property type="entry name" value="AMIN"/>
    <property type="match status" value="1"/>
</dbReference>
<dbReference type="InterPro" id="IPR018392">
    <property type="entry name" value="LysM"/>
</dbReference>
<dbReference type="Pfam" id="PF01476">
    <property type="entry name" value="LysM"/>
    <property type="match status" value="1"/>
</dbReference>
<name>A0A1Y5HZA1_OLEAN</name>
<evidence type="ECO:0000256" key="10">
    <source>
        <dbReference type="SAM" id="SignalP"/>
    </source>
</evidence>
<keyword evidence="8" id="KW-0961">Cell wall biogenesis/degradation</keyword>
<reference evidence="13" key="1">
    <citation type="journal article" date="2017" name="Proc. Natl. Acad. Sci. U.S.A.">
        <title>Simulation of Deepwater Horizon oil plume reveals substrate specialization within a complex community of hydrocarbon degraders.</title>
        <authorList>
            <person name="Hu P."/>
            <person name="Dubinsky E.A."/>
            <person name="Probst A.J."/>
            <person name="Wang J."/>
            <person name="Sieber C.M.K."/>
            <person name="Tom L.M."/>
            <person name="Gardinali P."/>
            <person name="Banfield J.F."/>
            <person name="Atlas R.M."/>
            <person name="Andersen G.L."/>
        </authorList>
    </citation>
    <scope>NUCLEOTIDE SEQUENCE [LARGE SCALE GENOMIC DNA]</scope>
</reference>
<dbReference type="PANTHER" id="PTHR30404:SF0">
    <property type="entry name" value="N-ACETYLMURAMOYL-L-ALANINE AMIDASE AMIC"/>
    <property type="match status" value="1"/>
</dbReference>
<dbReference type="SMART" id="SM00646">
    <property type="entry name" value="Ami_3"/>
    <property type="match status" value="1"/>
</dbReference>
<dbReference type="InterPro" id="IPR021731">
    <property type="entry name" value="AMIN_dom"/>
</dbReference>
<evidence type="ECO:0000256" key="1">
    <source>
        <dbReference type="ARBA" id="ARBA00001561"/>
    </source>
</evidence>
<feature type="chain" id="PRO_5012011833" description="N-acetylmuramoyl-L-alanine amidase AmiC" evidence="10">
    <location>
        <begin position="24"/>
        <end position="461"/>
    </location>
</feature>
<dbReference type="InterPro" id="IPR036779">
    <property type="entry name" value="LysM_dom_sf"/>
</dbReference>
<comment type="catalytic activity">
    <reaction evidence="1">
        <text>Hydrolyzes the link between N-acetylmuramoyl residues and L-amino acid residues in certain cell-wall glycopeptides.</text>
        <dbReference type="EC" id="3.5.1.28"/>
    </reaction>
</comment>
<evidence type="ECO:0000256" key="9">
    <source>
        <dbReference type="ARBA" id="ARBA00074581"/>
    </source>
</evidence>
<evidence type="ECO:0000256" key="8">
    <source>
        <dbReference type="ARBA" id="ARBA00023316"/>
    </source>
</evidence>
<dbReference type="InterPro" id="IPR050695">
    <property type="entry name" value="N-acetylmuramoyl_amidase_3"/>
</dbReference>
<dbReference type="PROSITE" id="PS51782">
    <property type="entry name" value="LYSM"/>
    <property type="match status" value="1"/>
</dbReference>
<dbReference type="Gene3D" id="3.40.630.40">
    <property type="entry name" value="Zn-dependent exopeptidases"/>
    <property type="match status" value="1"/>
</dbReference>
<keyword evidence="5 10" id="KW-0732">Signal</keyword>
<evidence type="ECO:0000256" key="5">
    <source>
        <dbReference type="ARBA" id="ARBA00022729"/>
    </source>
</evidence>
<dbReference type="SMART" id="SM00257">
    <property type="entry name" value="LysM"/>
    <property type="match status" value="1"/>
</dbReference>